<evidence type="ECO:0000313" key="2">
    <source>
        <dbReference type="EMBL" id="QMV32365.1"/>
    </source>
</evidence>
<dbReference type="Pfam" id="PF14239">
    <property type="entry name" value="RRXRR"/>
    <property type="match status" value="1"/>
</dbReference>
<dbReference type="InterPro" id="IPR025938">
    <property type="entry name" value="RRXRR_dom"/>
</dbReference>
<dbReference type="EMBL" id="MT740725">
    <property type="protein sequence ID" value="QMV32365.1"/>
    <property type="molecule type" value="Genomic_DNA"/>
</dbReference>
<sequence>MSVFVLGRNGAPLMPCSEQRARKLLSAGRARVHRLYPFTIRLIDRQQANSVLQPLELKLDPGSKTTGLAVCRVEERIDVDGVVERVMHIRFLMDLVHRGHAIKEALHARAAMRRRRRGNLRYRAPRFDNRTRKEGWLPPSLQHRVDTTVSWVKRLCRLAPITHLAQELVRFDMQLMQNAEISGVEYQQGELAGYEVREYLLEKFGRTCQYCDETGVPLQVEHIHPKARGGSNRVSNLTLACQPCNEKKDSQDIRVFLAKDPMRLERILARAKAPLRDAAAVNATRWALLNALKGTGLPVTTGSGGQTKWNRTRLGLPKTHSLDAACVGRADRVTGSGAPVLVVKCTGRGSRSRTRLNQYGFPRAYLARNKTAFGFRTGDMVIASVPSGKKAGTYKGRVAIRQTGSFNIQPGKPGLPTVQGISHKHCRVAQRGDGYGYALASPANSQPGKAKRPAASALYLLGLKAEVSLAD</sequence>
<organism evidence="2 3">
    <name type="scientific">Ralstonia phage Adzire</name>
    <dbReference type="NCBI Taxonomy" id="2759711"/>
    <lineage>
        <taxon>Viruses</taxon>
        <taxon>Duplodnaviria</taxon>
        <taxon>Heunggongvirae</taxon>
        <taxon>Uroviricota</taxon>
        <taxon>Caudoviricetes</taxon>
        <taxon>Bakolyvirus</taxon>
        <taxon>Bakolyvirus simangalove</taxon>
    </lineage>
</organism>
<dbReference type="Proteomes" id="UP000515295">
    <property type="component" value="Segment"/>
</dbReference>
<dbReference type="PANTHER" id="PTHR33877:SF1">
    <property type="entry name" value="TYPE IV METHYL-DIRECTED RESTRICTION ENZYME ECOKMCRA"/>
    <property type="match status" value="1"/>
</dbReference>
<gene>
    <name evidence="2" type="ORF">S1_00048</name>
</gene>
<dbReference type="SMART" id="SM00507">
    <property type="entry name" value="HNHc"/>
    <property type="match status" value="1"/>
</dbReference>
<dbReference type="GO" id="GO:0003676">
    <property type="term" value="F:nucleic acid binding"/>
    <property type="evidence" value="ECO:0007669"/>
    <property type="project" value="InterPro"/>
</dbReference>
<protein>
    <recommendedName>
        <fullName evidence="1">HNH nuclease domain-containing protein</fullName>
    </recommendedName>
</protein>
<reference evidence="2 3" key="1">
    <citation type="submission" date="2020-07" db="EMBL/GenBank/DDBJ databases">
        <title>Ralstonia phages.</title>
        <authorList>
            <person name="Trotereau A."/>
            <person name="Boyer C."/>
            <person name="Torres-Barcelo C."/>
        </authorList>
    </citation>
    <scope>NUCLEOTIDE SEQUENCE [LARGE SCALE GENOMIC DNA]</scope>
</reference>
<dbReference type="CDD" id="cd00085">
    <property type="entry name" value="HNHc"/>
    <property type="match status" value="1"/>
</dbReference>
<evidence type="ECO:0000313" key="3">
    <source>
        <dbReference type="Proteomes" id="UP000515295"/>
    </source>
</evidence>
<dbReference type="NCBIfam" id="NF040563">
    <property type="entry name" value="guided_IscB"/>
    <property type="match status" value="1"/>
</dbReference>
<dbReference type="GO" id="GO:0004519">
    <property type="term" value="F:endonuclease activity"/>
    <property type="evidence" value="ECO:0007669"/>
    <property type="project" value="InterPro"/>
</dbReference>
<dbReference type="Pfam" id="PF01844">
    <property type="entry name" value="HNH"/>
    <property type="match status" value="1"/>
</dbReference>
<dbReference type="Gene3D" id="1.10.30.50">
    <property type="match status" value="1"/>
</dbReference>
<dbReference type="InterPro" id="IPR003615">
    <property type="entry name" value="HNH_nuc"/>
</dbReference>
<dbReference type="InterPro" id="IPR002711">
    <property type="entry name" value="HNH"/>
</dbReference>
<accession>A0A7G5B7U2</accession>
<name>A0A7G5B7U2_9CAUD</name>
<proteinExistence type="predicted"/>
<feature type="domain" description="HNH nuclease" evidence="1">
    <location>
        <begin position="195"/>
        <end position="246"/>
    </location>
</feature>
<dbReference type="GO" id="GO:0008270">
    <property type="term" value="F:zinc ion binding"/>
    <property type="evidence" value="ECO:0007669"/>
    <property type="project" value="InterPro"/>
</dbReference>
<evidence type="ECO:0000259" key="1">
    <source>
        <dbReference type="SMART" id="SM00507"/>
    </source>
</evidence>
<dbReference type="InterPro" id="IPR052892">
    <property type="entry name" value="NA-targeting_endonuclease"/>
</dbReference>
<dbReference type="PANTHER" id="PTHR33877">
    <property type="entry name" value="SLL1193 PROTEIN"/>
    <property type="match status" value="1"/>
</dbReference>
<dbReference type="InterPro" id="IPR047693">
    <property type="entry name" value="RNA-guided_IscB-like"/>
</dbReference>